<accession>A0A1H0DN76</accession>
<dbReference type="GO" id="GO:0005886">
    <property type="term" value="C:plasma membrane"/>
    <property type="evidence" value="ECO:0007669"/>
    <property type="project" value="TreeGrafter"/>
</dbReference>
<dbReference type="STRING" id="1166073.SAMN05192530_101874"/>
<keyword evidence="6 13" id="KW-0441">Lipid A biosynthesis</keyword>
<evidence type="ECO:0000256" key="2">
    <source>
        <dbReference type="ARBA" id="ARBA00004870"/>
    </source>
</evidence>
<keyword evidence="8 13" id="KW-0547">Nucleotide-binding</keyword>
<dbReference type="NCBIfam" id="TIGR00682">
    <property type="entry name" value="lpxK"/>
    <property type="match status" value="1"/>
</dbReference>
<dbReference type="EC" id="2.7.1.130" evidence="3 13"/>
<dbReference type="GO" id="GO:0009029">
    <property type="term" value="F:lipid-A 4'-kinase activity"/>
    <property type="evidence" value="ECO:0007669"/>
    <property type="project" value="UniProtKB-UniRule"/>
</dbReference>
<comment type="function">
    <text evidence="1 13">Transfers the gamma-phosphate of ATP to the 4'-position of a tetraacyldisaccharide 1-phosphate intermediate (termed DS-1-P) to form tetraacyldisaccharide 1,4'-bis-phosphate (lipid IVA).</text>
</comment>
<dbReference type="InterPro" id="IPR003758">
    <property type="entry name" value="LpxK"/>
</dbReference>
<keyword evidence="9 13" id="KW-0418">Kinase</keyword>
<dbReference type="InterPro" id="IPR027417">
    <property type="entry name" value="P-loop_NTPase"/>
</dbReference>
<keyword evidence="7 13" id="KW-0808">Transferase</keyword>
<keyword evidence="11 13" id="KW-0443">Lipid metabolism</keyword>
<sequence>MPQAPAFWWREPGFRSAALAPPALVYRLAADRRLRAGATARAALPVLCVGNPTVGGAGKTPTALALAEAALGMGLRPGFLTRGHGGTAGRNAPHLVDHGHDGAALVGDESLLLAKRAPTVVARDRAAGAALLRAEWCDLAIMDDGFQSARLHPDLALLVVDGRRAFGNRRVLPAGPLRASLAVQMDRASALLVVGEGEGARAAQALADVSGRPLYRARALSPNADAFHGLRCLAFSGIADGEKFVRALRAAGAEIVADERFPDHHPYTGEEARSLLQEADSLGLALVTTAKDQARMTGAGPGPVRGLAARALVLEHRLELEGDTARRLVEETLRLFQARPRS</sequence>
<dbReference type="GO" id="GO:0005524">
    <property type="term" value="F:ATP binding"/>
    <property type="evidence" value="ECO:0007669"/>
    <property type="project" value="UniProtKB-UniRule"/>
</dbReference>
<dbReference type="SUPFAM" id="SSF52540">
    <property type="entry name" value="P-loop containing nucleoside triphosphate hydrolases"/>
    <property type="match status" value="1"/>
</dbReference>
<dbReference type="RefSeq" id="WP_090669247.1">
    <property type="nucleotide sequence ID" value="NZ_FNIT01000001.1"/>
</dbReference>
<evidence type="ECO:0000256" key="8">
    <source>
        <dbReference type="ARBA" id="ARBA00022741"/>
    </source>
</evidence>
<evidence type="ECO:0000256" key="1">
    <source>
        <dbReference type="ARBA" id="ARBA00002274"/>
    </source>
</evidence>
<keyword evidence="10 13" id="KW-0067">ATP-binding</keyword>
<evidence type="ECO:0000256" key="10">
    <source>
        <dbReference type="ARBA" id="ARBA00022840"/>
    </source>
</evidence>
<dbReference type="Pfam" id="PF02606">
    <property type="entry name" value="LpxK"/>
    <property type="match status" value="1"/>
</dbReference>
<evidence type="ECO:0000256" key="5">
    <source>
        <dbReference type="ARBA" id="ARBA00022516"/>
    </source>
</evidence>
<proteinExistence type="inferred from homology"/>
<evidence type="ECO:0000256" key="3">
    <source>
        <dbReference type="ARBA" id="ARBA00012071"/>
    </source>
</evidence>
<dbReference type="HAMAP" id="MF_00409">
    <property type="entry name" value="LpxK"/>
    <property type="match status" value="1"/>
</dbReference>
<dbReference type="Proteomes" id="UP000198793">
    <property type="component" value="Unassembled WGS sequence"/>
</dbReference>
<name>A0A1H0DN76_9HYPH</name>
<gene>
    <name evidence="13" type="primary">lpxK</name>
    <name evidence="14" type="ORF">SAMN05192530_101874</name>
</gene>
<keyword evidence="15" id="KW-1185">Reference proteome</keyword>
<evidence type="ECO:0000313" key="15">
    <source>
        <dbReference type="Proteomes" id="UP000198793"/>
    </source>
</evidence>
<evidence type="ECO:0000256" key="6">
    <source>
        <dbReference type="ARBA" id="ARBA00022556"/>
    </source>
</evidence>
<dbReference type="EMBL" id="FNIT01000001">
    <property type="protein sequence ID" value="SDN71529.1"/>
    <property type="molecule type" value="Genomic_DNA"/>
</dbReference>
<evidence type="ECO:0000313" key="14">
    <source>
        <dbReference type="EMBL" id="SDN71529.1"/>
    </source>
</evidence>
<dbReference type="PANTHER" id="PTHR42724">
    <property type="entry name" value="TETRAACYLDISACCHARIDE 4'-KINASE"/>
    <property type="match status" value="1"/>
</dbReference>
<dbReference type="UniPathway" id="UPA00359">
    <property type="reaction ID" value="UER00482"/>
</dbReference>
<comment type="pathway">
    <text evidence="2 13">Glycolipid biosynthesis; lipid IV(A) biosynthesis; lipid IV(A) from (3R)-3-hydroxytetradecanoyl-[acyl-carrier-protein] and UDP-N-acetyl-alpha-D-glucosamine: step 6/6.</text>
</comment>
<evidence type="ECO:0000256" key="4">
    <source>
        <dbReference type="ARBA" id="ARBA00016436"/>
    </source>
</evidence>
<evidence type="ECO:0000256" key="13">
    <source>
        <dbReference type="HAMAP-Rule" id="MF_00409"/>
    </source>
</evidence>
<dbReference type="GO" id="GO:0009244">
    <property type="term" value="P:lipopolysaccharide core region biosynthetic process"/>
    <property type="evidence" value="ECO:0007669"/>
    <property type="project" value="TreeGrafter"/>
</dbReference>
<dbReference type="AlphaFoldDB" id="A0A1H0DN76"/>
<dbReference type="GO" id="GO:0009245">
    <property type="term" value="P:lipid A biosynthetic process"/>
    <property type="evidence" value="ECO:0007669"/>
    <property type="project" value="UniProtKB-UniRule"/>
</dbReference>
<organism evidence="14 15">
    <name type="scientific">Aureimonas jatrophae</name>
    <dbReference type="NCBI Taxonomy" id="1166073"/>
    <lineage>
        <taxon>Bacteria</taxon>
        <taxon>Pseudomonadati</taxon>
        <taxon>Pseudomonadota</taxon>
        <taxon>Alphaproteobacteria</taxon>
        <taxon>Hyphomicrobiales</taxon>
        <taxon>Aurantimonadaceae</taxon>
        <taxon>Aureimonas</taxon>
    </lineage>
</organism>
<feature type="binding site" evidence="13">
    <location>
        <begin position="53"/>
        <end position="60"/>
    </location>
    <ligand>
        <name>ATP</name>
        <dbReference type="ChEBI" id="CHEBI:30616"/>
    </ligand>
</feature>
<comment type="catalytic activity">
    <reaction evidence="13">
        <text>a lipid A disaccharide + ATP = a lipid IVA + ADP + H(+)</text>
        <dbReference type="Rhea" id="RHEA:67840"/>
        <dbReference type="ChEBI" id="CHEBI:15378"/>
        <dbReference type="ChEBI" id="CHEBI:30616"/>
        <dbReference type="ChEBI" id="CHEBI:176343"/>
        <dbReference type="ChEBI" id="CHEBI:176425"/>
        <dbReference type="ChEBI" id="CHEBI:456216"/>
        <dbReference type="EC" id="2.7.1.130"/>
    </reaction>
</comment>
<reference evidence="14 15" key="1">
    <citation type="submission" date="2016-10" db="EMBL/GenBank/DDBJ databases">
        <authorList>
            <person name="de Groot N.N."/>
        </authorList>
    </citation>
    <scope>NUCLEOTIDE SEQUENCE [LARGE SCALE GENOMIC DNA]</scope>
    <source>
        <strain evidence="15">L7-484,KACC 16230,DSM 25025</strain>
    </source>
</reference>
<comment type="similarity">
    <text evidence="13">Belongs to the LpxK family.</text>
</comment>
<evidence type="ECO:0000256" key="7">
    <source>
        <dbReference type="ARBA" id="ARBA00022679"/>
    </source>
</evidence>
<dbReference type="PANTHER" id="PTHR42724:SF1">
    <property type="entry name" value="TETRAACYLDISACCHARIDE 4'-KINASE, MITOCHONDRIAL-RELATED"/>
    <property type="match status" value="1"/>
</dbReference>
<protein>
    <recommendedName>
        <fullName evidence="4 13">Tetraacyldisaccharide 4'-kinase</fullName>
        <ecNumber evidence="3 13">2.7.1.130</ecNumber>
    </recommendedName>
    <alternativeName>
        <fullName evidence="12 13">Lipid A 4'-kinase</fullName>
    </alternativeName>
</protein>
<evidence type="ECO:0000256" key="12">
    <source>
        <dbReference type="ARBA" id="ARBA00029757"/>
    </source>
</evidence>
<evidence type="ECO:0000256" key="9">
    <source>
        <dbReference type="ARBA" id="ARBA00022777"/>
    </source>
</evidence>
<evidence type="ECO:0000256" key="11">
    <source>
        <dbReference type="ARBA" id="ARBA00023098"/>
    </source>
</evidence>
<keyword evidence="5 13" id="KW-0444">Lipid biosynthesis</keyword>
<dbReference type="OrthoDB" id="9766423at2"/>